<dbReference type="InterPro" id="IPR010930">
    <property type="entry name" value="Flg_bb/hook_C_dom"/>
</dbReference>
<dbReference type="RefSeq" id="WP_005996480.1">
    <property type="nucleotide sequence ID" value="NZ_AECZ01000040.1"/>
</dbReference>
<dbReference type="OrthoDB" id="9804559at2"/>
<dbReference type="eggNOG" id="COG1749">
    <property type="taxonomic scope" value="Bacteria"/>
</dbReference>
<comment type="caution">
    <text evidence="9">The sequence shown here is derived from an EMBL/GenBank/DDBJ whole genome shotgun (WGS) entry which is preliminary data.</text>
</comment>
<protein>
    <recommendedName>
        <fullName evidence="3 5">Flagellar hook protein FlgE</fullName>
    </recommendedName>
</protein>
<dbReference type="GO" id="GO:0009425">
    <property type="term" value="C:bacterial-type flagellum basal body"/>
    <property type="evidence" value="ECO:0007669"/>
    <property type="project" value="UniProtKB-SubCell"/>
</dbReference>
<comment type="similarity">
    <text evidence="2 5">Belongs to the flagella basal body rod proteins family.</text>
</comment>
<dbReference type="PANTHER" id="PTHR30435:SF1">
    <property type="entry name" value="FLAGELLAR HOOK PROTEIN FLGE"/>
    <property type="match status" value="1"/>
</dbReference>
<gene>
    <name evidence="9" type="ORF">DesfrDRAFT_3743</name>
</gene>
<dbReference type="GO" id="GO:0009424">
    <property type="term" value="C:bacterial-type flagellum hook"/>
    <property type="evidence" value="ECO:0007669"/>
    <property type="project" value="TreeGrafter"/>
</dbReference>
<dbReference type="EMBL" id="AECZ01000040">
    <property type="protein sequence ID" value="EFL49548.1"/>
    <property type="molecule type" value="Genomic_DNA"/>
</dbReference>
<keyword evidence="10" id="KW-1185">Reference proteome</keyword>
<comment type="function">
    <text evidence="5">A flexible structure which links the flagellar filament to the drive apparatus in the basal body.</text>
</comment>
<dbReference type="InterPro" id="IPR037925">
    <property type="entry name" value="FlgE/F/G-like"/>
</dbReference>
<name>E1K1J3_SOLFR</name>
<dbReference type="NCBIfam" id="TIGR03506">
    <property type="entry name" value="FlgEFG_subfam"/>
    <property type="match status" value="1"/>
</dbReference>
<dbReference type="InterPro" id="IPR020013">
    <property type="entry name" value="Flagellar_FlgE/F/G"/>
</dbReference>
<evidence type="ECO:0000256" key="3">
    <source>
        <dbReference type="ARBA" id="ARBA00019015"/>
    </source>
</evidence>
<evidence type="ECO:0000259" key="7">
    <source>
        <dbReference type="Pfam" id="PF07559"/>
    </source>
</evidence>
<dbReference type="Gene3D" id="2.60.98.20">
    <property type="entry name" value="Flagellar hook protein FlgE"/>
    <property type="match status" value="1"/>
</dbReference>
<evidence type="ECO:0000313" key="9">
    <source>
        <dbReference type="EMBL" id="EFL49548.1"/>
    </source>
</evidence>
<dbReference type="STRING" id="596151.DesfrDRAFT_3743"/>
<organism evidence="9 10">
    <name type="scientific">Solidesulfovibrio fructosivorans JJ]</name>
    <dbReference type="NCBI Taxonomy" id="596151"/>
    <lineage>
        <taxon>Bacteria</taxon>
        <taxon>Pseudomonadati</taxon>
        <taxon>Thermodesulfobacteriota</taxon>
        <taxon>Desulfovibrionia</taxon>
        <taxon>Desulfovibrionales</taxon>
        <taxon>Desulfovibrionaceae</taxon>
        <taxon>Solidesulfovibrio</taxon>
    </lineage>
</organism>
<evidence type="ECO:0000256" key="2">
    <source>
        <dbReference type="ARBA" id="ARBA00009677"/>
    </source>
</evidence>
<dbReference type="PANTHER" id="PTHR30435">
    <property type="entry name" value="FLAGELLAR PROTEIN"/>
    <property type="match status" value="1"/>
</dbReference>
<sequence length="519" mass="54217">MSAIWTGVSGLLSYSTGIANTGNNLANTGTTGYKSSRLLFADMISEMAGGTSDGSQIGTGVQVGSVSMTTSTGSPISASQSMDMAINGERGYFVVKKPGTDKTYYTRDGAFNFDVNGYLTTETGLNVQGWAVDQTAVTAAKRTGTVLSQVPTTGTLTDIQIKDYTSAAQATSAVTMITNLDGQTEPGTLDATDPYFSMFKRYNADNSPPISNTAYSAPIKVYDSEGGTHTLTTYYSKVSDENGKEYWEYMVTMPPEDDGSSTTSGTSKAGVLMIGTLTFSAQGELENETAFTPSGSDPTDLASWTQASLDGSGNPKLNATFRSASNSSNILSSQPIVYKDGLSSSNASWSASAPATAADIGTLTSANAGFNSANTKNAATCTSNYSTSSYTASSTQDGYASGTLLSTSVDENGVISGTFSNGQTIELFVVGLADFVNPTDLYREGNNLLSATKESGDASLGRANSGVFDSVSGYTLESSNVDMATEMVNLITLQRAFQSNSKVVTTADEMMQKALEIKR</sequence>
<dbReference type="GO" id="GO:0005829">
    <property type="term" value="C:cytosol"/>
    <property type="evidence" value="ECO:0007669"/>
    <property type="project" value="TreeGrafter"/>
</dbReference>
<evidence type="ECO:0000259" key="8">
    <source>
        <dbReference type="Pfam" id="PF22692"/>
    </source>
</evidence>
<evidence type="ECO:0000313" key="10">
    <source>
        <dbReference type="Proteomes" id="UP000006250"/>
    </source>
</evidence>
<dbReference type="GO" id="GO:0071978">
    <property type="term" value="P:bacterial-type flagellum-dependent swarming motility"/>
    <property type="evidence" value="ECO:0007669"/>
    <property type="project" value="TreeGrafter"/>
</dbReference>
<proteinExistence type="inferred from homology"/>
<dbReference type="InterPro" id="IPR011491">
    <property type="entry name" value="FlgE_D2"/>
</dbReference>
<feature type="domain" description="Flagellar hook protein FlgE D2" evidence="7">
    <location>
        <begin position="203"/>
        <end position="399"/>
    </location>
</feature>
<evidence type="ECO:0000256" key="4">
    <source>
        <dbReference type="ARBA" id="ARBA00023143"/>
    </source>
</evidence>
<evidence type="ECO:0000256" key="5">
    <source>
        <dbReference type="RuleBase" id="RU362116"/>
    </source>
</evidence>
<dbReference type="InterPro" id="IPR037058">
    <property type="entry name" value="Falgellar_hook_FlgE_sf"/>
</dbReference>
<dbReference type="Pfam" id="PF06429">
    <property type="entry name" value="Flg_bbr_C"/>
    <property type="match status" value="1"/>
</dbReference>
<feature type="domain" description="Flagellar basal-body/hook protein C-terminal" evidence="6">
    <location>
        <begin position="475"/>
        <end position="516"/>
    </location>
</feature>
<dbReference type="AlphaFoldDB" id="E1K1J3"/>
<dbReference type="SUPFAM" id="SSF117143">
    <property type="entry name" value="Flagellar hook protein flgE"/>
    <property type="match status" value="1"/>
</dbReference>
<dbReference type="InterPro" id="IPR053967">
    <property type="entry name" value="LlgE_F_G-like_D1"/>
</dbReference>
<evidence type="ECO:0000259" key="6">
    <source>
        <dbReference type="Pfam" id="PF06429"/>
    </source>
</evidence>
<keyword evidence="4 5" id="KW-0975">Bacterial flagellum</keyword>
<accession>E1K1J3</accession>
<dbReference type="Pfam" id="PF07559">
    <property type="entry name" value="FlgE_D2"/>
    <property type="match status" value="1"/>
</dbReference>
<dbReference type="Pfam" id="PF22692">
    <property type="entry name" value="LlgE_F_G_D1"/>
    <property type="match status" value="1"/>
</dbReference>
<dbReference type="Proteomes" id="UP000006250">
    <property type="component" value="Unassembled WGS sequence"/>
</dbReference>
<comment type="subcellular location">
    <subcellularLocation>
        <location evidence="1 5">Bacterial flagellum basal body</location>
    </subcellularLocation>
</comment>
<reference evidence="9 10" key="1">
    <citation type="submission" date="2010-08" db="EMBL/GenBank/DDBJ databases">
        <title>The draft genome of Desulfovibrio fructosovorans JJ.</title>
        <authorList>
            <consortium name="US DOE Joint Genome Institute (JGI-PGF)"/>
            <person name="Lucas S."/>
            <person name="Copeland A."/>
            <person name="Lapidus A."/>
            <person name="Cheng J.-F."/>
            <person name="Bruce D."/>
            <person name="Goodwin L."/>
            <person name="Pitluck S."/>
            <person name="Land M.L."/>
            <person name="Hauser L."/>
            <person name="Chang Y.-J."/>
            <person name="Jeffries C."/>
            <person name="Wall J.D."/>
            <person name="Stahl D.A."/>
            <person name="Arkin A.P."/>
            <person name="Dehal P."/>
            <person name="Stolyar S.M."/>
            <person name="Hazen T.C."/>
            <person name="Woyke T.J."/>
        </authorList>
    </citation>
    <scope>NUCLEOTIDE SEQUENCE [LARGE SCALE GENOMIC DNA]</scope>
    <source>
        <strain evidence="9 10">JJ</strain>
    </source>
</reference>
<feature type="domain" description="Flagellar hook protein FlgE/F/G-like D1" evidence="8">
    <location>
        <begin position="85"/>
        <end position="158"/>
    </location>
</feature>
<evidence type="ECO:0000256" key="1">
    <source>
        <dbReference type="ARBA" id="ARBA00004117"/>
    </source>
</evidence>